<dbReference type="Pfam" id="PF03403">
    <property type="entry name" value="PAF-AH_p_II"/>
    <property type="match status" value="1"/>
</dbReference>
<evidence type="ECO:0000256" key="4">
    <source>
        <dbReference type="ARBA" id="ARBA00023098"/>
    </source>
</evidence>
<dbReference type="RefSeq" id="XP_018030112.1">
    <property type="nucleotide sequence ID" value="XM_018185284.1"/>
</dbReference>
<gene>
    <name evidence="5" type="ORF">CC84DRAFT_1264113</name>
</gene>
<dbReference type="PANTHER" id="PTHR10272">
    <property type="entry name" value="PLATELET-ACTIVATING FACTOR ACETYLHYDROLASE"/>
    <property type="match status" value="1"/>
</dbReference>
<dbReference type="AlphaFoldDB" id="A0A177BZ76"/>
<dbReference type="EC" id="3.1.1.47" evidence="1"/>
<dbReference type="InterPro" id="IPR029058">
    <property type="entry name" value="AB_hydrolase_fold"/>
</dbReference>
<dbReference type="EMBL" id="KV441561">
    <property type="protein sequence ID" value="OAF99746.1"/>
    <property type="molecule type" value="Genomic_DNA"/>
</dbReference>
<keyword evidence="3" id="KW-0442">Lipid degradation</keyword>
<keyword evidence="2" id="KW-0378">Hydrolase</keyword>
<dbReference type="OrthoDB" id="2363873at2759"/>
<organism evidence="5 6">
    <name type="scientific">Paraphaeosphaeria sporulosa</name>
    <dbReference type="NCBI Taxonomy" id="1460663"/>
    <lineage>
        <taxon>Eukaryota</taxon>
        <taxon>Fungi</taxon>
        <taxon>Dikarya</taxon>
        <taxon>Ascomycota</taxon>
        <taxon>Pezizomycotina</taxon>
        <taxon>Dothideomycetes</taxon>
        <taxon>Pleosporomycetidae</taxon>
        <taxon>Pleosporales</taxon>
        <taxon>Massarineae</taxon>
        <taxon>Didymosphaeriaceae</taxon>
        <taxon>Paraphaeosphaeria</taxon>
    </lineage>
</organism>
<evidence type="ECO:0000256" key="1">
    <source>
        <dbReference type="ARBA" id="ARBA00013201"/>
    </source>
</evidence>
<name>A0A177BZ76_9PLEO</name>
<evidence type="ECO:0000256" key="3">
    <source>
        <dbReference type="ARBA" id="ARBA00022963"/>
    </source>
</evidence>
<proteinExistence type="predicted"/>
<dbReference type="Gene3D" id="3.40.50.1820">
    <property type="entry name" value="alpha/beta hydrolase"/>
    <property type="match status" value="1"/>
</dbReference>
<dbReference type="GeneID" id="28768770"/>
<dbReference type="GO" id="GO:0016042">
    <property type="term" value="P:lipid catabolic process"/>
    <property type="evidence" value="ECO:0007669"/>
    <property type="project" value="UniProtKB-KW"/>
</dbReference>
<dbReference type="SUPFAM" id="SSF53474">
    <property type="entry name" value="alpha/beta-Hydrolases"/>
    <property type="match status" value="1"/>
</dbReference>
<dbReference type="Proteomes" id="UP000077069">
    <property type="component" value="Unassembled WGS sequence"/>
</dbReference>
<sequence>MLTTQLIDYAHNAPFAPSKDIPRVLGLSIFYPTATNTTVATSYWPPENAAEESEGDITAGVNITYQGLLSLTVPLAPPNTSIAAPPVNAWFSSWPVLFFSPAFGETRFLYTSLLRQISSIGYVVITFETAYDTSVFVLANGTVVPGNSTLDNVSAEQATLSATARTEDASFILDHAHDNITWLIPGCKDTCVNTTNVGMFGHSIGGAASATAMFTDSRIIGGLNYDGALLGPVVQKGLSHRPFLIFGTQNQSRHNTGPLTTLTNWTTVWPRIKEAPKWWLLLNHSRHYTFSDLPLIAQKLGVKPNQTSLVAAQLTDADAERNEKVLVTYTAAFFKSVFTGKVEELMKGKSNKWPEVIFDSFSLNEKSRKGVNETDVQPVDNGAREQKARARGMALGMGLLALVISTYI</sequence>
<accession>A0A177BZ76</accession>
<evidence type="ECO:0000256" key="2">
    <source>
        <dbReference type="ARBA" id="ARBA00022801"/>
    </source>
</evidence>
<protein>
    <recommendedName>
        <fullName evidence="1">1-alkyl-2-acetylglycerophosphocholine esterase</fullName>
        <ecNumber evidence="1">3.1.1.47</ecNumber>
    </recommendedName>
</protein>
<dbReference type="InParanoid" id="A0A177BZ76"/>
<evidence type="ECO:0000313" key="6">
    <source>
        <dbReference type="Proteomes" id="UP000077069"/>
    </source>
</evidence>
<dbReference type="PANTHER" id="PTHR10272:SF14">
    <property type="entry name" value="PAF ACETYLHYDROLASE FAMILY PROTEIN"/>
    <property type="match status" value="1"/>
</dbReference>
<keyword evidence="6" id="KW-1185">Reference proteome</keyword>
<keyword evidence="4" id="KW-0443">Lipid metabolism</keyword>
<reference evidence="5 6" key="1">
    <citation type="submission" date="2016-05" db="EMBL/GenBank/DDBJ databases">
        <title>Comparative analysis of secretome profiles of manganese(II)-oxidizing ascomycete fungi.</title>
        <authorList>
            <consortium name="DOE Joint Genome Institute"/>
            <person name="Zeiner C.A."/>
            <person name="Purvine S.O."/>
            <person name="Zink E.M."/>
            <person name="Wu S."/>
            <person name="Pasa-Tolic L."/>
            <person name="Chaput D.L."/>
            <person name="Haridas S."/>
            <person name="Grigoriev I.V."/>
            <person name="Santelli C.M."/>
            <person name="Hansel C.M."/>
        </authorList>
    </citation>
    <scope>NUCLEOTIDE SEQUENCE [LARGE SCALE GENOMIC DNA]</scope>
    <source>
        <strain evidence="5 6">AP3s5-JAC2a</strain>
    </source>
</reference>
<evidence type="ECO:0000313" key="5">
    <source>
        <dbReference type="EMBL" id="OAF99746.1"/>
    </source>
</evidence>
<dbReference type="GO" id="GO:0003847">
    <property type="term" value="F:1-alkyl-2-acetylglycerophosphocholine esterase activity"/>
    <property type="evidence" value="ECO:0007669"/>
    <property type="project" value="UniProtKB-EC"/>
</dbReference>